<evidence type="ECO:0000313" key="2">
    <source>
        <dbReference type="Proteomes" id="UP000015344"/>
    </source>
</evidence>
<dbReference type="Gene3D" id="2.10.10.90">
    <property type="match status" value="1"/>
</dbReference>
<protein>
    <submittedName>
        <fullName evidence="1">Uncharacterized protein</fullName>
    </submittedName>
</protein>
<comment type="caution">
    <text evidence="1">The sequence shown here is derived from an EMBL/GenBank/DDBJ whole genome shotgun (WGS) entry which is preliminary data.</text>
</comment>
<dbReference type="AlphaFoldDB" id="S9SMP5"/>
<reference evidence="1 2" key="1">
    <citation type="submission" date="2013-05" db="EMBL/GenBank/DDBJ databases">
        <authorList>
            <person name="Strain E.A."/>
            <person name="Brown E."/>
            <person name="Allard M.W."/>
            <person name="Luo Y.L."/>
        </authorList>
    </citation>
    <scope>NUCLEOTIDE SEQUENCE [LARGE SCALE GENOMIC DNA]</scope>
    <source>
        <strain evidence="1 2">TS-15</strain>
    </source>
</reference>
<dbReference type="Proteomes" id="UP000015344">
    <property type="component" value="Unassembled WGS sequence"/>
</dbReference>
<organism evidence="1 2">
    <name type="scientific">Paenibacillus alvei TS-15</name>
    <dbReference type="NCBI Taxonomy" id="1117108"/>
    <lineage>
        <taxon>Bacteria</taxon>
        <taxon>Bacillati</taxon>
        <taxon>Bacillota</taxon>
        <taxon>Bacilli</taxon>
        <taxon>Bacillales</taxon>
        <taxon>Paenibacillaceae</taxon>
        <taxon>Paenibacillus</taxon>
    </lineage>
</organism>
<sequence>MSKTTKKLGLKTPEFTDEIHQTLQDLSDNFNVLDNVSNDYRDDSPLSEKWRHNHIIWNAKPAIGEYVGWVNTREGRAAPHWKPLQSFTNGDYIIPSTDNGHVYQCIQSGNSGVMEPVFPASAGKEVQDTRGAMTWERSKLYVKNDVVFPTIDNGRFYVCITEGESGGIEPSWSLTTGTSIYDGNAVWMGYRIAKWKESGISALFRPFGKID</sequence>
<name>S9SMP5_PAEAL</name>
<dbReference type="PATRIC" id="fig|1117108.3.peg.4282"/>
<proteinExistence type="predicted"/>
<dbReference type="EMBL" id="ATMT01000067">
    <property type="protein sequence ID" value="EPY05358.1"/>
    <property type="molecule type" value="Genomic_DNA"/>
</dbReference>
<evidence type="ECO:0000313" key="1">
    <source>
        <dbReference type="EMBL" id="EPY05358.1"/>
    </source>
</evidence>
<dbReference type="eggNOG" id="ENOG50305V4">
    <property type="taxonomic scope" value="Bacteria"/>
</dbReference>
<gene>
    <name evidence="1" type="ORF">PAALTS15_20748</name>
</gene>
<dbReference type="RefSeq" id="WP_021261385.1">
    <property type="nucleotide sequence ID" value="NZ_ATMT01000067.1"/>
</dbReference>
<accession>S9SMP5</accession>